<keyword evidence="3" id="KW-1185">Reference proteome</keyword>
<name>A0A7W7CMY5_9ACTN</name>
<protein>
    <submittedName>
        <fullName evidence="2">Uncharacterized protein</fullName>
    </submittedName>
</protein>
<sequence length="62" mass="6818">MEREAVMPTDRERREQFAAWNREGRPSPFDNVGCGGCLWILAALFAFGMLIIVCSSGGLAGR</sequence>
<accession>A0A7W7CMY5</accession>
<evidence type="ECO:0000313" key="3">
    <source>
        <dbReference type="Proteomes" id="UP000542742"/>
    </source>
</evidence>
<reference evidence="2 3" key="1">
    <citation type="submission" date="2020-08" db="EMBL/GenBank/DDBJ databases">
        <title>Sequencing the genomes of 1000 actinobacteria strains.</title>
        <authorList>
            <person name="Klenk H.-P."/>
        </authorList>
    </citation>
    <scope>NUCLEOTIDE SEQUENCE [LARGE SCALE GENOMIC DNA]</scope>
    <source>
        <strain evidence="2 3">DSM 45518</strain>
    </source>
</reference>
<keyword evidence="1" id="KW-1133">Transmembrane helix</keyword>
<gene>
    <name evidence="2" type="ORF">BKA14_001646</name>
</gene>
<organism evidence="2 3">
    <name type="scientific">Paractinoplanes abujensis</name>
    <dbReference type="NCBI Taxonomy" id="882441"/>
    <lineage>
        <taxon>Bacteria</taxon>
        <taxon>Bacillati</taxon>
        <taxon>Actinomycetota</taxon>
        <taxon>Actinomycetes</taxon>
        <taxon>Micromonosporales</taxon>
        <taxon>Micromonosporaceae</taxon>
        <taxon>Paractinoplanes</taxon>
    </lineage>
</organism>
<evidence type="ECO:0000256" key="1">
    <source>
        <dbReference type="SAM" id="Phobius"/>
    </source>
</evidence>
<dbReference type="Proteomes" id="UP000542742">
    <property type="component" value="Unassembled WGS sequence"/>
</dbReference>
<proteinExistence type="predicted"/>
<comment type="caution">
    <text evidence="2">The sequence shown here is derived from an EMBL/GenBank/DDBJ whole genome shotgun (WGS) entry which is preliminary data.</text>
</comment>
<keyword evidence="1" id="KW-0472">Membrane</keyword>
<keyword evidence="1" id="KW-0812">Transmembrane</keyword>
<evidence type="ECO:0000313" key="2">
    <source>
        <dbReference type="EMBL" id="MBB4691498.1"/>
    </source>
</evidence>
<dbReference type="RefSeq" id="WP_184950305.1">
    <property type="nucleotide sequence ID" value="NZ_BOMC01000006.1"/>
</dbReference>
<feature type="transmembrane region" description="Helical" evidence="1">
    <location>
        <begin position="38"/>
        <end position="60"/>
    </location>
</feature>
<dbReference type="EMBL" id="JACHMF010000001">
    <property type="protein sequence ID" value="MBB4691498.1"/>
    <property type="molecule type" value="Genomic_DNA"/>
</dbReference>
<dbReference type="AlphaFoldDB" id="A0A7W7CMY5"/>